<dbReference type="STRING" id="2025994.A0A2T2ZSV8"/>
<evidence type="ECO:0000256" key="1">
    <source>
        <dbReference type="SAM" id="Coils"/>
    </source>
</evidence>
<evidence type="ECO:0000313" key="4">
    <source>
        <dbReference type="Proteomes" id="UP000241462"/>
    </source>
</evidence>
<gene>
    <name evidence="3" type="ORF">BD289DRAFT_487100</name>
</gene>
<keyword evidence="4" id="KW-1185">Reference proteome</keyword>
<dbReference type="InParanoid" id="A0A2T2ZSV8"/>
<dbReference type="EMBL" id="KZ678760">
    <property type="protein sequence ID" value="PSR75478.1"/>
    <property type="molecule type" value="Genomic_DNA"/>
</dbReference>
<feature type="region of interest" description="Disordered" evidence="2">
    <location>
        <begin position="268"/>
        <end position="389"/>
    </location>
</feature>
<feature type="coiled-coil region" evidence="1">
    <location>
        <begin position="148"/>
        <end position="189"/>
    </location>
</feature>
<dbReference type="Proteomes" id="UP000241462">
    <property type="component" value="Unassembled WGS sequence"/>
</dbReference>
<evidence type="ECO:0000313" key="3">
    <source>
        <dbReference type="EMBL" id="PSR75478.1"/>
    </source>
</evidence>
<feature type="compositionally biased region" description="Basic residues" evidence="2">
    <location>
        <begin position="321"/>
        <end position="334"/>
    </location>
</feature>
<dbReference type="AlphaFoldDB" id="A0A2T2ZSV8"/>
<keyword evidence="1" id="KW-0175">Coiled coil</keyword>
<feature type="compositionally biased region" description="Low complexity" evidence="2">
    <location>
        <begin position="343"/>
        <end position="354"/>
    </location>
</feature>
<dbReference type="OrthoDB" id="8064436at2759"/>
<name>A0A2T2ZSV8_9PEZI</name>
<sequence length="389" mass="42615">MAPFILRLPLRSPSASQKRHVLVAVSPSTDDAATHPLDLELVATENAKAYVATLQHAKVGKYKHDTNACSDDRWQACLKELLLLQKQHQHQHDSLAGGGIDAYAETSNEGYLFIHVQQKRAGAAETLGSLKLRKSNKAAEDIDMFDWCTESVSAREQLQQEVAQLQCKHDALQKLVSEETARFRELERSKQEFETHHDSWLKDLLNEKKLKIRMQEQILAAASVHPAKGTNHKRKHGAHLDADLEESGQDVKPDEMDVDVDVDMDAEAAESHDEMSDAGQTTQDSESASASEAEATPNLKHKNTAARQPAAPSSPGSPARGSKKAPARRQTRYTRNKEALTTGSAASQSAGSESNSEHDAKPTKPTKKPAPTPTNNKPVFDSDESTASE</sequence>
<feature type="compositionally biased region" description="Low complexity" evidence="2">
    <location>
        <begin position="285"/>
        <end position="295"/>
    </location>
</feature>
<protein>
    <submittedName>
        <fullName evidence="3">Uncharacterized protein</fullName>
    </submittedName>
</protein>
<organism evidence="3 4">
    <name type="scientific">Coniella lustricola</name>
    <dbReference type="NCBI Taxonomy" id="2025994"/>
    <lineage>
        <taxon>Eukaryota</taxon>
        <taxon>Fungi</taxon>
        <taxon>Dikarya</taxon>
        <taxon>Ascomycota</taxon>
        <taxon>Pezizomycotina</taxon>
        <taxon>Sordariomycetes</taxon>
        <taxon>Sordariomycetidae</taxon>
        <taxon>Diaporthales</taxon>
        <taxon>Schizoparmaceae</taxon>
        <taxon>Coniella</taxon>
    </lineage>
</organism>
<feature type="compositionally biased region" description="Low complexity" evidence="2">
    <location>
        <begin position="305"/>
        <end position="320"/>
    </location>
</feature>
<dbReference type="PANTHER" id="PTHR42067">
    <property type="entry name" value="YALI0C15378P"/>
    <property type="match status" value="1"/>
</dbReference>
<evidence type="ECO:0000256" key="2">
    <source>
        <dbReference type="SAM" id="MobiDB-lite"/>
    </source>
</evidence>
<proteinExistence type="predicted"/>
<dbReference type="PANTHER" id="PTHR42067:SF1">
    <property type="entry name" value="MITOTIC APPARATUS PROTEIN P62"/>
    <property type="match status" value="1"/>
</dbReference>
<dbReference type="SUPFAM" id="SSF58022">
    <property type="entry name" value="XRCC4, C-terminal oligomerization domain"/>
    <property type="match status" value="1"/>
</dbReference>
<reference evidence="3 4" key="1">
    <citation type="journal article" date="2018" name="Mycol. Prog.">
        <title>Coniella lustricola, a new species from submerged detritus.</title>
        <authorList>
            <person name="Raudabaugh D.B."/>
            <person name="Iturriaga T."/>
            <person name="Carver A."/>
            <person name="Mondo S."/>
            <person name="Pangilinan J."/>
            <person name="Lipzen A."/>
            <person name="He G."/>
            <person name="Amirebrahimi M."/>
            <person name="Grigoriev I.V."/>
            <person name="Miller A.N."/>
        </authorList>
    </citation>
    <scope>NUCLEOTIDE SEQUENCE [LARGE SCALE GENOMIC DNA]</scope>
    <source>
        <strain evidence="3 4">B22-T-1</strain>
    </source>
</reference>
<accession>A0A2T2ZSV8</accession>